<reference evidence="2" key="1">
    <citation type="submission" date="2021-04" db="EMBL/GenBank/DDBJ databases">
        <title>Complete genome sequence for Sulfitobacter sp. strain JK7-1.</title>
        <authorList>
            <person name="Park S.-J."/>
        </authorList>
    </citation>
    <scope>NUCLEOTIDE SEQUENCE</scope>
    <source>
        <strain evidence="2">JK7-1</strain>
    </source>
</reference>
<keyword evidence="1" id="KW-0812">Transmembrane</keyword>
<name>A0A975PLE2_9RHOB</name>
<dbReference type="AlphaFoldDB" id="A0A975PLE2"/>
<organism evidence="2 3">
    <name type="scientific">Sulfitobacter albidus</name>
    <dbReference type="NCBI Taxonomy" id="2829501"/>
    <lineage>
        <taxon>Bacteria</taxon>
        <taxon>Pseudomonadati</taxon>
        <taxon>Pseudomonadota</taxon>
        <taxon>Alphaproteobacteria</taxon>
        <taxon>Rhodobacterales</taxon>
        <taxon>Roseobacteraceae</taxon>
        <taxon>Sulfitobacter</taxon>
    </lineage>
</organism>
<dbReference type="EMBL" id="CP073581">
    <property type="protein sequence ID" value="QUJ75276.1"/>
    <property type="molecule type" value="Genomic_DNA"/>
</dbReference>
<dbReference type="RefSeq" id="WP_212703481.1">
    <property type="nucleotide sequence ID" value="NZ_CP073581.1"/>
</dbReference>
<evidence type="ECO:0000313" key="3">
    <source>
        <dbReference type="Proteomes" id="UP000683291"/>
    </source>
</evidence>
<accession>A0A975PLE2</accession>
<dbReference type="Proteomes" id="UP000683291">
    <property type="component" value="Chromosome 1"/>
</dbReference>
<proteinExistence type="predicted"/>
<gene>
    <name evidence="2" type="ORF">KDD17_09685</name>
</gene>
<protein>
    <submittedName>
        <fullName evidence="2">Cobalamin biosynthesis protein CobQ</fullName>
    </submittedName>
</protein>
<feature type="transmembrane region" description="Helical" evidence="1">
    <location>
        <begin position="67"/>
        <end position="87"/>
    </location>
</feature>
<evidence type="ECO:0000256" key="1">
    <source>
        <dbReference type="SAM" id="Phobius"/>
    </source>
</evidence>
<feature type="transmembrane region" description="Helical" evidence="1">
    <location>
        <begin position="139"/>
        <end position="160"/>
    </location>
</feature>
<keyword evidence="1" id="KW-0472">Membrane</keyword>
<dbReference type="KEGG" id="sual:KDD17_09685"/>
<keyword evidence="3" id="KW-1185">Reference proteome</keyword>
<keyword evidence="1" id="KW-1133">Transmembrane helix</keyword>
<evidence type="ECO:0000313" key="2">
    <source>
        <dbReference type="EMBL" id="QUJ75276.1"/>
    </source>
</evidence>
<sequence>MNTPAHLLLGAAAFGKRGQRRTFWAAMAGGLAPDLSLYLLAGGALFLFGIPPRVVFDELYFSDTWQAIFAVDNSVFVWGALLALALWRRSDWGLAFAAAGLLHLALDFPLHHDDGRPHFWPVSDWVFESPLSYWDRAHGAGWIAPIEAALAALAAVWIWLTRPGWAIAIAVGALLAAQLYVAWVWLFVFGM</sequence>
<feature type="transmembrane region" description="Helical" evidence="1">
    <location>
        <begin position="167"/>
        <end position="188"/>
    </location>
</feature>
<feature type="transmembrane region" description="Helical" evidence="1">
    <location>
        <begin position="23"/>
        <end position="47"/>
    </location>
</feature>
<feature type="transmembrane region" description="Helical" evidence="1">
    <location>
        <begin position="94"/>
        <end position="111"/>
    </location>
</feature>